<dbReference type="AlphaFoldDB" id="A0A0C3E0D3"/>
<keyword evidence="5" id="KW-1185">Reference proteome</keyword>
<dbReference type="Pfam" id="PF04851">
    <property type="entry name" value="ResIII"/>
    <property type="match status" value="1"/>
</dbReference>
<evidence type="ECO:0000259" key="3">
    <source>
        <dbReference type="PROSITE" id="PS51194"/>
    </source>
</evidence>
<dbReference type="Proteomes" id="UP000053989">
    <property type="component" value="Unassembled WGS sequence"/>
</dbReference>
<evidence type="ECO:0000313" key="4">
    <source>
        <dbReference type="EMBL" id="KIM66240.1"/>
    </source>
</evidence>
<dbReference type="InterPro" id="IPR027417">
    <property type="entry name" value="P-loop_NTPase"/>
</dbReference>
<dbReference type="InParanoid" id="A0A0C3E0D3"/>
<dbReference type="InterPro" id="IPR001650">
    <property type="entry name" value="Helicase_C-like"/>
</dbReference>
<dbReference type="GO" id="GO:0000403">
    <property type="term" value="F:Y-form DNA binding"/>
    <property type="evidence" value="ECO:0007669"/>
    <property type="project" value="TreeGrafter"/>
</dbReference>
<keyword evidence="1" id="KW-0347">Helicase</keyword>
<dbReference type="InterPro" id="IPR014001">
    <property type="entry name" value="Helicase_ATP-bd"/>
</dbReference>
<dbReference type="EMBL" id="KN822018">
    <property type="protein sequence ID" value="KIM66240.1"/>
    <property type="molecule type" value="Genomic_DNA"/>
</dbReference>
<dbReference type="InterPro" id="IPR050742">
    <property type="entry name" value="Helicase_Restrict-Modif_Enz"/>
</dbReference>
<keyword evidence="1" id="KW-0378">Hydrolase</keyword>
<dbReference type="GO" id="GO:0032042">
    <property type="term" value="P:mitochondrial DNA metabolic process"/>
    <property type="evidence" value="ECO:0007669"/>
    <property type="project" value="TreeGrafter"/>
</dbReference>
<organism evidence="4 5">
    <name type="scientific">Scleroderma citrinum Foug A</name>
    <dbReference type="NCBI Taxonomy" id="1036808"/>
    <lineage>
        <taxon>Eukaryota</taxon>
        <taxon>Fungi</taxon>
        <taxon>Dikarya</taxon>
        <taxon>Basidiomycota</taxon>
        <taxon>Agaricomycotina</taxon>
        <taxon>Agaricomycetes</taxon>
        <taxon>Agaricomycetidae</taxon>
        <taxon>Boletales</taxon>
        <taxon>Sclerodermatineae</taxon>
        <taxon>Sclerodermataceae</taxon>
        <taxon>Scleroderma</taxon>
    </lineage>
</organism>
<dbReference type="FunCoup" id="A0A0C3E0D3">
    <property type="interactions" value="12"/>
</dbReference>
<feature type="domain" description="Helicase ATP-binding" evidence="2">
    <location>
        <begin position="19"/>
        <end position="195"/>
    </location>
</feature>
<name>A0A0C3E0D3_9AGAM</name>
<dbReference type="CDD" id="cd18799">
    <property type="entry name" value="SF2_C_EcoAI-like"/>
    <property type="match status" value="1"/>
</dbReference>
<dbReference type="SMART" id="SM00487">
    <property type="entry name" value="DEXDc"/>
    <property type="match status" value="1"/>
</dbReference>
<accession>A0A0C3E0D3</accession>
<gene>
    <name evidence="4" type="ORF">SCLCIDRAFT_22099</name>
</gene>
<dbReference type="SMART" id="SM00490">
    <property type="entry name" value="HELICc"/>
    <property type="match status" value="1"/>
</dbReference>
<evidence type="ECO:0008006" key="6">
    <source>
        <dbReference type="Google" id="ProtNLM"/>
    </source>
</evidence>
<keyword evidence="1" id="KW-0067">ATP-binding</keyword>
<dbReference type="GO" id="GO:0061749">
    <property type="term" value="F:forked DNA-dependent helicase activity"/>
    <property type="evidence" value="ECO:0007669"/>
    <property type="project" value="TreeGrafter"/>
</dbReference>
<protein>
    <recommendedName>
        <fullName evidence="6">P-loop containing nucleoside triphosphate hydrolase protein</fullName>
    </recommendedName>
</protein>
<dbReference type="GO" id="GO:0070125">
    <property type="term" value="P:mitochondrial translational elongation"/>
    <property type="evidence" value="ECO:0007669"/>
    <property type="project" value="TreeGrafter"/>
</dbReference>
<reference evidence="4 5" key="1">
    <citation type="submission" date="2014-04" db="EMBL/GenBank/DDBJ databases">
        <authorList>
            <consortium name="DOE Joint Genome Institute"/>
            <person name="Kuo A."/>
            <person name="Kohler A."/>
            <person name="Nagy L.G."/>
            <person name="Floudas D."/>
            <person name="Copeland A."/>
            <person name="Barry K.W."/>
            <person name="Cichocki N."/>
            <person name="Veneault-Fourrey C."/>
            <person name="LaButti K."/>
            <person name="Lindquist E.A."/>
            <person name="Lipzen A."/>
            <person name="Lundell T."/>
            <person name="Morin E."/>
            <person name="Murat C."/>
            <person name="Sun H."/>
            <person name="Tunlid A."/>
            <person name="Henrissat B."/>
            <person name="Grigoriev I.V."/>
            <person name="Hibbett D.S."/>
            <person name="Martin F."/>
            <person name="Nordberg H.P."/>
            <person name="Cantor M.N."/>
            <person name="Hua S.X."/>
        </authorList>
    </citation>
    <scope>NUCLEOTIDE SEQUENCE [LARGE SCALE GENOMIC DNA]</scope>
    <source>
        <strain evidence="4 5">Foug A</strain>
    </source>
</reference>
<dbReference type="PANTHER" id="PTHR47396">
    <property type="entry name" value="TYPE I RESTRICTION ENZYME ECOKI R PROTEIN"/>
    <property type="match status" value="1"/>
</dbReference>
<dbReference type="Gene3D" id="3.40.50.300">
    <property type="entry name" value="P-loop containing nucleotide triphosphate hydrolases"/>
    <property type="match status" value="2"/>
</dbReference>
<dbReference type="SUPFAM" id="SSF52540">
    <property type="entry name" value="P-loop containing nucleoside triphosphate hydrolases"/>
    <property type="match status" value="1"/>
</dbReference>
<evidence type="ECO:0000256" key="1">
    <source>
        <dbReference type="ARBA" id="ARBA00022806"/>
    </source>
</evidence>
<dbReference type="PROSITE" id="PS51194">
    <property type="entry name" value="HELICASE_CTER"/>
    <property type="match status" value="1"/>
</dbReference>
<dbReference type="GO" id="GO:0005759">
    <property type="term" value="C:mitochondrial matrix"/>
    <property type="evidence" value="ECO:0007669"/>
    <property type="project" value="TreeGrafter"/>
</dbReference>
<dbReference type="PROSITE" id="PS51192">
    <property type="entry name" value="HELICASE_ATP_BIND_1"/>
    <property type="match status" value="1"/>
</dbReference>
<sequence length="641" mass="71106">MSPIVLRPYQEACIQACQTALTAGARRIGVSMPTGAGKTTVFIALLSRLSPPAQSPLASKSLIIVNSIELARQAASQAAALHPNWRIEIEQGIKHKASGLADVTVATFQTLLQPRRLDKFRPETLKAIVIDEAHHAAAPSYRRILSRFDPAIKNPDTTHPVPILPHSIPIIGFSATFSRHDGLALGSVFEEIVYHRDFFQMIKEQWLCNVRFTTVRANINLQEVTVNAKTGDFNATSLAHVINTDTVNNLVVRSWLDRAAADRRSTLVFCVNRAHVRRLTQVFRDFGVDARYLHAATPASERQSLVADFKAGVFPVLVNCAILTEGADIPSIDCVIIARPTRSRNLFAQMIGRGLRQSPATGKVYCRIMDFVDSGSRVVGVFSTPTLFGLDPGEVIDDETPSELESRTPSLYDVDDALNGSDISNNVPDPTSVTYVDYEDPLAFIDNFSGAPHVSKLSPNAWVGCGNDTYILECLGKGYIRIEPVHEGDIVHYRATFTEATMDGFSARTMKLSPYMRKRVIMTSESLIDAFKGCDTYVAQKVLRGGQSLSLLRTAPWRKTPASESQKAIILKRWGKRAREDDITHKLQNLNKGEAANIITRLRHGAQAYYEKKTKEGRKKLMAIEKERERQKREVVRVGPM</sequence>
<dbReference type="HOGENOM" id="CLU_014765_0_1_1"/>
<feature type="domain" description="Helicase C-terminal" evidence="3">
    <location>
        <begin position="255"/>
        <end position="412"/>
    </location>
</feature>
<dbReference type="GO" id="GO:0016787">
    <property type="term" value="F:hydrolase activity"/>
    <property type="evidence" value="ECO:0007669"/>
    <property type="project" value="InterPro"/>
</dbReference>
<proteinExistence type="predicted"/>
<dbReference type="STRING" id="1036808.A0A0C3E0D3"/>
<keyword evidence="1" id="KW-0547">Nucleotide-binding</keyword>
<dbReference type="PANTHER" id="PTHR47396:SF1">
    <property type="entry name" value="ATP-DEPENDENT HELICASE IRC3-RELATED"/>
    <property type="match status" value="1"/>
</dbReference>
<reference evidence="5" key="2">
    <citation type="submission" date="2015-01" db="EMBL/GenBank/DDBJ databases">
        <title>Evolutionary Origins and Diversification of the Mycorrhizal Mutualists.</title>
        <authorList>
            <consortium name="DOE Joint Genome Institute"/>
            <consortium name="Mycorrhizal Genomics Consortium"/>
            <person name="Kohler A."/>
            <person name="Kuo A."/>
            <person name="Nagy L.G."/>
            <person name="Floudas D."/>
            <person name="Copeland A."/>
            <person name="Barry K.W."/>
            <person name="Cichocki N."/>
            <person name="Veneault-Fourrey C."/>
            <person name="LaButti K."/>
            <person name="Lindquist E.A."/>
            <person name="Lipzen A."/>
            <person name="Lundell T."/>
            <person name="Morin E."/>
            <person name="Murat C."/>
            <person name="Riley R."/>
            <person name="Ohm R."/>
            <person name="Sun H."/>
            <person name="Tunlid A."/>
            <person name="Henrissat B."/>
            <person name="Grigoriev I.V."/>
            <person name="Hibbett D.S."/>
            <person name="Martin F."/>
        </authorList>
    </citation>
    <scope>NUCLEOTIDE SEQUENCE [LARGE SCALE GENOMIC DNA]</scope>
    <source>
        <strain evidence="5">Foug A</strain>
    </source>
</reference>
<dbReference type="Pfam" id="PF00271">
    <property type="entry name" value="Helicase_C"/>
    <property type="match status" value="1"/>
</dbReference>
<dbReference type="InterPro" id="IPR006935">
    <property type="entry name" value="Helicase/UvrB_N"/>
</dbReference>
<dbReference type="GO" id="GO:0005524">
    <property type="term" value="F:ATP binding"/>
    <property type="evidence" value="ECO:0007669"/>
    <property type="project" value="InterPro"/>
</dbReference>
<dbReference type="GO" id="GO:0036121">
    <property type="term" value="F:double-stranded DNA helicase activity"/>
    <property type="evidence" value="ECO:0007669"/>
    <property type="project" value="TreeGrafter"/>
</dbReference>
<evidence type="ECO:0000259" key="2">
    <source>
        <dbReference type="PROSITE" id="PS51192"/>
    </source>
</evidence>
<evidence type="ECO:0000313" key="5">
    <source>
        <dbReference type="Proteomes" id="UP000053989"/>
    </source>
</evidence>
<dbReference type="OrthoDB" id="270584at2759"/>